<feature type="transmembrane region" description="Helical" evidence="2">
    <location>
        <begin position="48"/>
        <end position="69"/>
    </location>
</feature>
<keyword evidence="5" id="KW-1185">Reference proteome</keyword>
<accession>A0A7X2NGL9</accession>
<evidence type="ECO:0000256" key="2">
    <source>
        <dbReference type="SAM" id="Phobius"/>
    </source>
</evidence>
<dbReference type="Pfam" id="PF02719">
    <property type="entry name" value="Polysacc_synt_2"/>
    <property type="match status" value="2"/>
</dbReference>
<dbReference type="AlphaFoldDB" id="A0A7X2NGL9"/>
<dbReference type="SUPFAM" id="SSF53335">
    <property type="entry name" value="S-adenosyl-L-methionine-dependent methyltransferases"/>
    <property type="match status" value="1"/>
</dbReference>
<proteinExistence type="inferred from homology"/>
<sequence length="677" mass="76002">MHWQLIAFYLGAYDVIAINFSYFFGLLIRFDLSFSEIPKAYLVPFLRFAPIYTVFAIIVFKAIGLYRSVWRFASFTELNRIFIATLITTGFQIVGITLFFQRMPISYYLVGAVMQFCLITLVRFSYRYVNLMRNNRDNSAKAQKNAMIIGAGHAGVIIIRELQNSRELDINPVCLIDDNPNKWGRSLYGVPVVGGRDRILEAVDKYQIDQILVTIPSAAPEERRDILNICQETGCEIKNLPGVYQLTNGEISFSKMKPVSVEDLLGRETIKVNMTEIYELLKGKVILVTGGGGSIGSELCRQIAAHEPKQLIIFDIYENNAYDIQQELRRRYPHLDLVVLIGSVRDSRRVDMVFKQYRPDYVFHAAAHKHVPLMEDSPNEAIKNNVIGTYKTAYAAMKYGTKRFVLISTDKAVNPTNIMGASKRLCEMVIQSMDAVSREGQFDKLPTLHAHADAADDDPAACAEMDGAAKDAASLSDIQIGSTRNEARNGTQFVAVRFGNVLGSNGSVIPLFKKQIESGGPVTVTHPDIIRYFMTISEAVSLVLQAGVYAWGGEIFVFDMGEPMKIDSLARNMIRLSGYTPDVDIKVEYTGLRPGEKLYEEKLMASEGLKKTDNELIFIGKPVPFDIREFFGRLKELAQASYNNSDHIVEMVETMLTTFHPVGEHPTGDENKIEEIA</sequence>
<gene>
    <name evidence="4" type="ORF">FYJ52_06850</name>
</gene>
<feature type="transmembrane region" description="Helical" evidence="2">
    <location>
        <begin position="106"/>
        <end position="126"/>
    </location>
</feature>
<evidence type="ECO:0000313" key="5">
    <source>
        <dbReference type="Proteomes" id="UP000461754"/>
    </source>
</evidence>
<keyword evidence="2" id="KW-0472">Membrane</keyword>
<keyword evidence="2" id="KW-0812">Transmembrane</keyword>
<name>A0A7X2NGL9_9FIRM</name>
<dbReference type="SUPFAM" id="SSF51735">
    <property type="entry name" value="NAD(P)-binding Rossmann-fold domains"/>
    <property type="match status" value="2"/>
</dbReference>
<feature type="domain" description="Polysaccharide biosynthesis protein CapD-like" evidence="3">
    <location>
        <begin position="464"/>
        <end position="620"/>
    </location>
</feature>
<dbReference type="EMBL" id="VUMO01000008">
    <property type="protein sequence ID" value="MSS20114.1"/>
    <property type="molecule type" value="Genomic_DNA"/>
</dbReference>
<feature type="transmembrane region" description="Helical" evidence="2">
    <location>
        <begin position="7"/>
        <end position="28"/>
    </location>
</feature>
<dbReference type="InterPro" id="IPR003869">
    <property type="entry name" value="Polysac_CapD-like"/>
</dbReference>
<evidence type="ECO:0000259" key="3">
    <source>
        <dbReference type="Pfam" id="PF02719"/>
    </source>
</evidence>
<evidence type="ECO:0000256" key="1">
    <source>
        <dbReference type="ARBA" id="ARBA00007430"/>
    </source>
</evidence>
<dbReference type="PANTHER" id="PTHR43318:SF1">
    <property type="entry name" value="POLYSACCHARIDE BIOSYNTHESIS PROTEIN EPSC-RELATED"/>
    <property type="match status" value="1"/>
</dbReference>
<dbReference type="PANTHER" id="PTHR43318">
    <property type="entry name" value="UDP-N-ACETYLGLUCOSAMINE 4,6-DEHYDRATASE"/>
    <property type="match status" value="1"/>
</dbReference>
<comment type="similarity">
    <text evidence="1">Belongs to the polysaccharide synthase family.</text>
</comment>
<comment type="caution">
    <text evidence="4">The sequence shown here is derived from an EMBL/GenBank/DDBJ whole genome shotgun (WGS) entry which is preliminary data.</text>
</comment>
<feature type="domain" description="Polysaccharide biosynthesis protein CapD-like" evidence="3">
    <location>
        <begin position="286"/>
        <end position="439"/>
    </location>
</feature>
<keyword evidence="2" id="KW-1133">Transmembrane helix</keyword>
<dbReference type="InterPro" id="IPR029063">
    <property type="entry name" value="SAM-dependent_MTases_sf"/>
</dbReference>
<dbReference type="Proteomes" id="UP000461754">
    <property type="component" value="Unassembled WGS sequence"/>
</dbReference>
<dbReference type="Pfam" id="PF13727">
    <property type="entry name" value="CoA_binding_3"/>
    <property type="match status" value="1"/>
</dbReference>
<reference evidence="4 5" key="1">
    <citation type="submission" date="2019-08" db="EMBL/GenBank/DDBJ databases">
        <title>In-depth cultivation of the pig gut microbiome towards novel bacterial diversity and tailored functional studies.</title>
        <authorList>
            <person name="Wylensek D."/>
            <person name="Hitch T.C.A."/>
            <person name="Clavel T."/>
        </authorList>
    </citation>
    <scope>NUCLEOTIDE SEQUENCE [LARGE SCALE GENOMIC DNA]</scope>
    <source>
        <strain evidence="4 5">RF-744-FAT-4</strain>
    </source>
</reference>
<protein>
    <submittedName>
        <fullName evidence="4">Polysaccharide biosynthesis protein</fullName>
    </submittedName>
</protein>
<dbReference type="InterPro" id="IPR036291">
    <property type="entry name" value="NAD(P)-bd_dom_sf"/>
</dbReference>
<evidence type="ECO:0000313" key="4">
    <source>
        <dbReference type="EMBL" id="MSS20114.1"/>
    </source>
</evidence>
<organism evidence="4 5">
    <name type="scientific">Pseudoramibacter porci</name>
    <dbReference type="NCBI Taxonomy" id="2606631"/>
    <lineage>
        <taxon>Bacteria</taxon>
        <taxon>Bacillati</taxon>
        <taxon>Bacillota</taxon>
        <taxon>Clostridia</taxon>
        <taxon>Eubacteriales</taxon>
        <taxon>Eubacteriaceae</taxon>
        <taxon>Pseudoramibacter</taxon>
    </lineage>
</organism>
<dbReference type="CDD" id="cd05237">
    <property type="entry name" value="UDP_invert_4-6DH_SDR_e"/>
    <property type="match status" value="1"/>
</dbReference>
<dbReference type="InterPro" id="IPR051203">
    <property type="entry name" value="Polysaccharide_Synthase-Rel"/>
</dbReference>
<feature type="transmembrane region" description="Helical" evidence="2">
    <location>
        <begin position="81"/>
        <end position="100"/>
    </location>
</feature>
<dbReference type="Gene3D" id="3.40.50.720">
    <property type="entry name" value="NAD(P)-binding Rossmann-like Domain"/>
    <property type="match status" value="3"/>
</dbReference>